<evidence type="ECO:0000256" key="10">
    <source>
        <dbReference type="PIRSR" id="PIRSR500134-3"/>
    </source>
</evidence>
<dbReference type="PANTHER" id="PTHR43750:SF3">
    <property type="entry name" value="UDP-GLUCOSE 6-DEHYDROGENASE TUAD"/>
    <property type="match status" value="1"/>
</dbReference>
<evidence type="ECO:0000256" key="2">
    <source>
        <dbReference type="ARBA" id="ARBA00006601"/>
    </source>
</evidence>
<dbReference type="Gene3D" id="1.20.5.100">
    <property type="entry name" value="Cytochrome c1, transmembrane anchor, C-terminal"/>
    <property type="match status" value="1"/>
</dbReference>
<feature type="binding site" evidence="9">
    <location>
        <position position="217"/>
    </location>
    <ligand>
        <name>substrate</name>
    </ligand>
</feature>
<comment type="pathway">
    <text evidence="1">Nucleotide-sugar biosynthesis; UDP-alpha-D-glucuronate biosynthesis; UDP-alpha-D-glucuronate from UDP-alpha-D-glucose: step 1/1.</text>
</comment>
<feature type="binding site" evidence="10">
    <location>
        <position position="96"/>
    </location>
    <ligand>
        <name>NAD(+)</name>
        <dbReference type="ChEBI" id="CHEBI:57540"/>
    </ligand>
</feature>
<accession>A0A0J7YWD6</accession>
<evidence type="ECO:0000256" key="9">
    <source>
        <dbReference type="PIRSR" id="PIRSR500134-2"/>
    </source>
</evidence>
<protein>
    <recommendedName>
        <fullName evidence="3 7">UDP-glucose 6-dehydrogenase</fullName>
        <ecNumber evidence="3 7">1.1.1.22</ecNumber>
    </recommendedName>
</protein>
<dbReference type="Proteomes" id="UP000037432">
    <property type="component" value="Unassembled WGS sequence"/>
</dbReference>
<feature type="binding site" evidence="10">
    <location>
        <position position="131"/>
    </location>
    <ligand>
        <name>NAD(+)</name>
        <dbReference type="ChEBI" id="CHEBI:57540"/>
    </ligand>
</feature>
<dbReference type="GO" id="GO:0000271">
    <property type="term" value="P:polysaccharide biosynthetic process"/>
    <property type="evidence" value="ECO:0007669"/>
    <property type="project" value="InterPro"/>
</dbReference>
<dbReference type="SUPFAM" id="SSF48179">
    <property type="entry name" value="6-phosphogluconate dehydrogenase C-terminal domain-like"/>
    <property type="match status" value="1"/>
</dbReference>
<dbReference type="InterPro" id="IPR036291">
    <property type="entry name" value="NAD(P)-bd_dom_sf"/>
</dbReference>
<feature type="domain" description="UDP-glucose/GDP-mannose dehydrogenase C-terminal" evidence="11">
    <location>
        <begin position="329"/>
        <end position="430"/>
    </location>
</feature>
<dbReference type="GO" id="GO:0006065">
    <property type="term" value="P:UDP-glucuronate biosynthetic process"/>
    <property type="evidence" value="ECO:0007669"/>
    <property type="project" value="UniProtKB-UniPathway"/>
</dbReference>
<comment type="catalytic activity">
    <reaction evidence="6 7">
        <text>UDP-alpha-D-glucose + 2 NAD(+) + H2O = UDP-alpha-D-glucuronate + 2 NADH + 3 H(+)</text>
        <dbReference type="Rhea" id="RHEA:23596"/>
        <dbReference type="ChEBI" id="CHEBI:15377"/>
        <dbReference type="ChEBI" id="CHEBI:15378"/>
        <dbReference type="ChEBI" id="CHEBI:57540"/>
        <dbReference type="ChEBI" id="CHEBI:57945"/>
        <dbReference type="ChEBI" id="CHEBI:58052"/>
        <dbReference type="ChEBI" id="CHEBI:58885"/>
        <dbReference type="EC" id="1.1.1.22"/>
    </reaction>
</comment>
<dbReference type="SUPFAM" id="SSF52413">
    <property type="entry name" value="UDP-glucose/GDP-mannose dehydrogenase C-terminal domain"/>
    <property type="match status" value="1"/>
</dbReference>
<dbReference type="UniPathway" id="UPA00038">
    <property type="reaction ID" value="UER00491"/>
</dbReference>
<evidence type="ECO:0000256" key="5">
    <source>
        <dbReference type="ARBA" id="ARBA00023027"/>
    </source>
</evidence>
<feature type="binding site" evidence="10">
    <location>
        <position position="276"/>
    </location>
    <ligand>
        <name>NAD(+)</name>
        <dbReference type="ChEBI" id="CHEBI:57540"/>
    </ligand>
</feature>
<feature type="binding site" evidence="9">
    <location>
        <position position="336"/>
    </location>
    <ligand>
        <name>substrate</name>
    </ligand>
</feature>
<dbReference type="SMART" id="SM00984">
    <property type="entry name" value="UDPG_MGDP_dh_C"/>
    <property type="match status" value="1"/>
</dbReference>
<keyword evidence="5 7" id="KW-0520">NAD</keyword>
<dbReference type="PANTHER" id="PTHR43750">
    <property type="entry name" value="UDP-GLUCOSE 6-DEHYDROGENASE TUAD"/>
    <property type="match status" value="1"/>
</dbReference>
<dbReference type="Pfam" id="PF00984">
    <property type="entry name" value="UDPG_MGDP_dh"/>
    <property type="match status" value="1"/>
</dbReference>
<proteinExistence type="inferred from homology"/>
<dbReference type="EMBL" id="LFNT01000087">
    <property type="protein sequence ID" value="KMS67961.1"/>
    <property type="molecule type" value="Genomic_DNA"/>
</dbReference>
<evidence type="ECO:0000256" key="7">
    <source>
        <dbReference type="PIRNR" id="PIRNR000124"/>
    </source>
</evidence>
<feature type="binding site" evidence="10">
    <location>
        <position position="40"/>
    </location>
    <ligand>
        <name>NAD(+)</name>
        <dbReference type="ChEBI" id="CHEBI:57540"/>
    </ligand>
</feature>
<dbReference type="Pfam" id="PF03720">
    <property type="entry name" value="UDPG_MGDP_dh_C"/>
    <property type="match status" value="1"/>
</dbReference>
<dbReference type="PATRIC" id="fig|1938.3.peg.9510"/>
<dbReference type="InterPro" id="IPR014027">
    <property type="entry name" value="UDP-Glc/GDP-Man_DH_C"/>
</dbReference>
<gene>
    <name evidence="12" type="ORF">ACM01_40915</name>
</gene>
<keyword evidence="4 7" id="KW-0560">Oxidoreductase</keyword>
<dbReference type="InterPro" id="IPR014026">
    <property type="entry name" value="UDP-Glc/GDP-Man_DH_dimer"/>
</dbReference>
<feature type="active site" description="Nucleophile" evidence="8">
    <location>
        <position position="273"/>
    </location>
</feature>
<dbReference type="Pfam" id="PF03721">
    <property type="entry name" value="UDPG_MGDP_dh_N"/>
    <property type="match status" value="1"/>
</dbReference>
<evidence type="ECO:0000256" key="1">
    <source>
        <dbReference type="ARBA" id="ARBA00004701"/>
    </source>
</evidence>
<evidence type="ECO:0000256" key="4">
    <source>
        <dbReference type="ARBA" id="ARBA00023002"/>
    </source>
</evidence>
<dbReference type="AlphaFoldDB" id="A0A0J7YWD6"/>
<feature type="binding site" evidence="10">
    <location>
        <position position="343"/>
    </location>
    <ligand>
        <name>NAD(+)</name>
        <dbReference type="ChEBI" id="CHEBI:57540"/>
    </ligand>
</feature>
<feature type="binding site" evidence="9">
    <location>
        <begin position="262"/>
        <end position="266"/>
    </location>
    <ligand>
        <name>substrate</name>
    </ligand>
</feature>
<dbReference type="PIRSF" id="PIRSF000124">
    <property type="entry name" value="UDPglc_GDPman_dh"/>
    <property type="match status" value="1"/>
</dbReference>
<dbReference type="Gene3D" id="3.40.50.720">
    <property type="entry name" value="NAD(P)-binding Rossmann-like Domain"/>
    <property type="match status" value="2"/>
</dbReference>
<dbReference type="GO" id="GO:0003979">
    <property type="term" value="F:UDP-glucose 6-dehydrogenase activity"/>
    <property type="evidence" value="ECO:0007669"/>
    <property type="project" value="UniProtKB-EC"/>
</dbReference>
<dbReference type="InterPro" id="IPR017476">
    <property type="entry name" value="UDP-Glc/GDP-Man"/>
</dbReference>
<dbReference type="PIRSF" id="PIRSF500134">
    <property type="entry name" value="UDPglc_DH_bac"/>
    <property type="match status" value="1"/>
</dbReference>
<dbReference type="EC" id="1.1.1.22" evidence="3 7"/>
<reference evidence="12 13" key="1">
    <citation type="submission" date="2015-06" db="EMBL/GenBank/DDBJ databases">
        <authorList>
            <person name="Ju K.-S."/>
            <person name="Doroghazi J.R."/>
            <person name="Metcalf W.W."/>
        </authorList>
    </citation>
    <scope>NUCLEOTIDE SEQUENCE [LARGE SCALE GENOMIC DNA]</scope>
    <source>
        <strain evidence="12 13">NRRL 3414</strain>
    </source>
</reference>
<feature type="binding site" evidence="9">
    <location>
        <begin position="162"/>
        <end position="165"/>
    </location>
    <ligand>
        <name>substrate</name>
    </ligand>
</feature>
<comment type="caution">
    <text evidence="12">The sequence shown here is derived from an EMBL/GenBank/DDBJ whole genome shotgun (WGS) entry which is preliminary data.</text>
</comment>
<name>A0A0J7YWD6_STRVR</name>
<dbReference type="InterPro" id="IPR036220">
    <property type="entry name" value="UDP-Glc/GDP-Man_DH_C_sf"/>
</dbReference>
<evidence type="ECO:0000313" key="12">
    <source>
        <dbReference type="EMBL" id="KMS67961.1"/>
    </source>
</evidence>
<evidence type="ECO:0000256" key="8">
    <source>
        <dbReference type="PIRSR" id="PIRSR500134-1"/>
    </source>
</evidence>
<dbReference type="GO" id="GO:0051287">
    <property type="term" value="F:NAD binding"/>
    <property type="evidence" value="ECO:0007669"/>
    <property type="project" value="InterPro"/>
</dbReference>
<evidence type="ECO:0000313" key="13">
    <source>
        <dbReference type="Proteomes" id="UP000037432"/>
    </source>
</evidence>
<comment type="similarity">
    <text evidence="2 7">Belongs to the UDP-glucose/GDP-mannose dehydrogenase family.</text>
</comment>
<feature type="binding site" evidence="10">
    <location>
        <position position="165"/>
    </location>
    <ligand>
        <name>NAD(+)</name>
        <dbReference type="ChEBI" id="CHEBI:57540"/>
    </ligand>
</feature>
<sequence>MFTVRRGTSVRSISVLGCGYLGVTHAACMAELGHQVVAVDTDDAKVAALTAGEVPFYEPGLQELVDRHLRTGRLHFTTSYSEAAAQADIHFICVGTPQGADGAADLGYVDSVVDALAPWLDRECLVVGKSTVPVGTAARIAHRLVDRAPGKGAVLTAWNPEFLREGHGIADTLQPDRIVLGVQSPQAEKLLRDLYAPLADAGVPILVTDFATAELAKAAANSFLATKISFINALAEVCEATTADVVELAEVLALDRRIGGEFLKPGIGFGGGCLPKDLRALQARTRELGVGDSLAFLSEVDAVNLRRREKAAHMIRQQCGGTLEGKRIAALGISFKPNSDDIRDSPALHVARRLSVEGAYVSVYDPKAMKNAQRCHPELHYEPDVKSACLGADVVTVLTEWQEFQEIDPWALGSVVAQRKVVDGRNTLKRTDWERAGWVYGALGRRIRS</sequence>
<dbReference type="InterPro" id="IPR001732">
    <property type="entry name" value="UDP-Glc/GDP-Man_DH_N"/>
</dbReference>
<evidence type="ECO:0000256" key="3">
    <source>
        <dbReference type="ARBA" id="ARBA00012954"/>
    </source>
</evidence>
<dbReference type="InterPro" id="IPR028357">
    <property type="entry name" value="UDPglc_DH_bac"/>
</dbReference>
<feature type="binding site" evidence="10">
    <location>
        <position position="45"/>
    </location>
    <ligand>
        <name>NAD(+)</name>
        <dbReference type="ChEBI" id="CHEBI:57540"/>
    </ligand>
</feature>
<evidence type="ECO:0000259" key="11">
    <source>
        <dbReference type="SMART" id="SM00984"/>
    </source>
</evidence>
<dbReference type="NCBIfam" id="TIGR03026">
    <property type="entry name" value="NDP-sugDHase"/>
    <property type="match status" value="1"/>
</dbReference>
<evidence type="ECO:0000256" key="6">
    <source>
        <dbReference type="ARBA" id="ARBA00047473"/>
    </source>
</evidence>
<organism evidence="12 13">
    <name type="scientific">Streptomyces viridochromogenes</name>
    <dbReference type="NCBI Taxonomy" id="1938"/>
    <lineage>
        <taxon>Bacteria</taxon>
        <taxon>Bacillati</taxon>
        <taxon>Actinomycetota</taxon>
        <taxon>Actinomycetes</taxon>
        <taxon>Kitasatosporales</taxon>
        <taxon>Streptomycetaceae</taxon>
        <taxon>Streptomyces</taxon>
    </lineage>
</organism>
<dbReference type="InterPro" id="IPR008927">
    <property type="entry name" value="6-PGluconate_DH-like_C_sf"/>
</dbReference>
<dbReference type="SUPFAM" id="SSF51735">
    <property type="entry name" value="NAD(P)-binding Rossmann-fold domains"/>
    <property type="match status" value="1"/>
</dbReference>
<feature type="binding site" evidence="9">
    <location>
        <position position="270"/>
    </location>
    <ligand>
        <name>substrate</name>
    </ligand>
</feature>